<evidence type="ECO:0000256" key="21">
    <source>
        <dbReference type="SAM" id="SignalP"/>
    </source>
</evidence>
<dbReference type="GO" id="GO:0004674">
    <property type="term" value="F:protein serine/threonine kinase activity"/>
    <property type="evidence" value="ECO:0007669"/>
    <property type="project" value="UniProtKB-KW"/>
</dbReference>
<keyword evidence="15" id="KW-0675">Receptor</keyword>
<evidence type="ECO:0000259" key="22">
    <source>
        <dbReference type="PROSITE" id="PS50011"/>
    </source>
</evidence>
<evidence type="ECO:0000256" key="2">
    <source>
        <dbReference type="ARBA" id="ARBA00012513"/>
    </source>
</evidence>
<evidence type="ECO:0000256" key="4">
    <source>
        <dbReference type="ARBA" id="ARBA00022536"/>
    </source>
</evidence>
<feature type="signal peptide" evidence="21">
    <location>
        <begin position="1"/>
        <end position="24"/>
    </location>
</feature>
<evidence type="ECO:0000256" key="1">
    <source>
        <dbReference type="ARBA" id="ARBA00004479"/>
    </source>
</evidence>
<dbReference type="SMART" id="SM00108">
    <property type="entry name" value="B_lectin"/>
    <property type="match status" value="1"/>
</dbReference>
<feature type="transmembrane region" description="Helical" evidence="20">
    <location>
        <begin position="437"/>
        <end position="463"/>
    </location>
</feature>
<dbReference type="Proteomes" id="UP000324897">
    <property type="component" value="Chromosome 3"/>
</dbReference>
<dbReference type="PROSITE" id="PS50927">
    <property type="entry name" value="BULB_LECTIN"/>
    <property type="match status" value="1"/>
</dbReference>
<dbReference type="EMBL" id="RWGY01000039">
    <property type="protein sequence ID" value="TVU08192.1"/>
    <property type="molecule type" value="Genomic_DNA"/>
</dbReference>
<comment type="catalytic activity">
    <reaction evidence="17">
        <text>L-threonyl-[protein] + ATP = O-phospho-L-threonyl-[protein] + ADP + H(+)</text>
        <dbReference type="Rhea" id="RHEA:46608"/>
        <dbReference type="Rhea" id="RHEA-COMP:11060"/>
        <dbReference type="Rhea" id="RHEA-COMP:11605"/>
        <dbReference type="ChEBI" id="CHEBI:15378"/>
        <dbReference type="ChEBI" id="CHEBI:30013"/>
        <dbReference type="ChEBI" id="CHEBI:30616"/>
        <dbReference type="ChEBI" id="CHEBI:61977"/>
        <dbReference type="ChEBI" id="CHEBI:456216"/>
        <dbReference type="EC" id="2.7.11.1"/>
    </reaction>
</comment>
<dbReference type="PROSITE" id="PS50011">
    <property type="entry name" value="PROTEIN_KINASE_DOM"/>
    <property type="match status" value="1"/>
</dbReference>
<keyword evidence="13 20" id="KW-0472">Membrane</keyword>
<dbReference type="InterPro" id="IPR036426">
    <property type="entry name" value="Bulb-type_lectin_dom_sf"/>
</dbReference>
<dbReference type="Gene3D" id="1.10.510.10">
    <property type="entry name" value="Transferase(Phosphotransferase) domain 1"/>
    <property type="match status" value="1"/>
</dbReference>
<name>A0A5J9TA48_9POAL</name>
<dbReference type="PANTHER" id="PTHR47976">
    <property type="entry name" value="G-TYPE LECTIN S-RECEPTOR-LIKE SERINE/THREONINE-PROTEIN KINASE SD2-5"/>
    <property type="match status" value="1"/>
</dbReference>
<comment type="catalytic activity">
    <reaction evidence="18">
        <text>L-seryl-[protein] + ATP = O-phospho-L-seryl-[protein] + ADP + H(+)</text>
        <dbReference type="Rhea" id="RHEA:17989"/>
        <dbReference type="Rhea" id="RHEA-COMP:9863"/>
        <dbReference type="Rhea" id="RHEA-COMP:11604"/>
        <dbReference type="ChEBI" id="CHEBI:15378"/>
        <dbReference type="ChEBI" id="CHEBI:29999"/>
        <dbReference type="ChEBI" id="CHEBI:30616"/>
        <dbReference type="ChEBI" id="CHEBI:83421"/>
        <dbReference type="ChEBI" id="CHEBI:456216"/>
        <dbReference type="EC" id="2.7.11.1"/>
    </reaction>
</comment>
<evidence type="ECO:0000313" key="24">
    <source>
        <dbReference type="EMBL" id="TVU08192.1"/>
    </source>
</evidence>
<dbReference type="Gene3D" id="2.90.10.10">
    <property type="entry name" value="Bulb-type lectin domain"/>
    <property type="match status" value="2"/>
</dbReference>
<keyword evidence="12 20" id="KW-1133">Transmembrane helix</keyword>
<feature type="non-terminal residue" evidence="24">
    <location>
        <position position="1"/>
    </location>
</feature>
<dbReference type="GO" id="GO:0051707">
    <property type="term" value="P:response to other organism"/>
    <property type="evidence" value="ECO:0007669"/>
    <property type="project" value="UniProtKB-ARBA"/>
</dbReference>
<keyword evidence="14" id="KW-1015">Disulfide bond</keyword>
<dbReference type="InterPro" id="IPR008271">
    <property type="entry name" value="Ser/Thr_kinase_AS"/>
</dbReference>
<keyword evidence="5" id="KW-0808">Transferase</keyword>
<keyword evidence="25" id="KW-1185">Reference proteome</keyword>
<protein>
    <recommendedName>
        <fullName evidence="2">non-specific serine/threonine protein kinase</fullName>
        <ecNumber evidence="2">2.7.11.1</ecNumber>
    </recommendedName>
</protein>
<dbReference type="OrthoDB" id="1930390at2759"/>
<evidence type="ECO:0000256" key="3">
    <source>
        <dbReference type="ARBA" id="ARBA00022527"/>
    </source>
</evidence>
<evidence type="ECO:0000256" key="20">
    <source>
        <dbReference type="SAM" id="Phobius"/>
    </source>
</evidence>
<evidence type="ECO:0000256" key="13">
    <source>
        <dbReference type="ARBA" id="ARBA00023136"/>
    </source>
</evidence>
<dbReference type="AlphaFoldDB" id="A0A5J9TA48"/>
<dbReference type="Gene3D" id="3.30.200.20">
    <property type="entry name" value="Phosphorylase Kinase, domain 1"/>
    <property type="match status" value="1"/>
</dbReference>
<accession>A0A5J9TA48</accession>
<feature type="chain" id="PRO_5023847611" description="non-specific serine/threonine protein kinase" evidence="21">
    <location>
        <begin position="25"/>
        <end position="816"/>
    </location>
</feature>
<dbReference type="Gramene" id="TVU08192">
    <property type="protein sequence ID" value="TVU08192"/>
    <property type="gene ID" value="EJB05_41584"/>
</dbReference>
<evidence type="ECO:0000313" key="25">
    <source>
        <dbReference type="Proteomes" id="UP000324897"/>
    </source>
</evidence>
<dbReference type="InterPro" id="IPR011009">
    <property type="entry name" value="Kinase-like_dom_sf"/>
</dbReference>
<reference evidence="24 25" key="1">
    <citation type="journal article" date="2019" name="Sci. Rep.">
        <title>A high-quality genome of Eragrostis curvula grass provides insights into Poaceae evolution and supports new strategies to enhance forage quality.</title>
        <authorList>
            <person name="Carballo J."/>
            <person name="Santos B.A.C.M."/>
            <person name="Zappacosta D."/>
            <person name="Garbus I."/>
            <person name="Selva J.P."/>
            <person name="Gallo C.A."/>
            <person name="Diaz A."/>
            <person name="Albertini E."/>
            <person name="Caccamo M."/>
            <person name="Echenique V."/>
        </authorList>
    </citation>
    <scope>NUCLEOTIDE SEQUENCE [LARGE SCALE GENOMIC DNA]</scope>
    <source>
        <strain evidence="25">cv. Victoria</strain>
        <tissue evidence="24">Leaf</tissue>
    </source>
</reference>
<dbReference type="InterPro" id="IPR001480">
    <property type="entry name" value="Bulb-type_lectin_dom"/>
</dbReference>
<dbReference type="InterPro" id="IPR017441">
    <property type="entry name" value="Protein_kinase_ATP_BS"/>
</dbReference>
<keyword evidence="9 19" id="KW-0547">Nucleotide-binding</keyword>
<gene>
    <name evidence="24" type="ORF">EJB05_41584</name>
</gene>
<evidence type="ECO:0000256" key="17">
    <source>
        <dbReference type="ARBA" id="ARBA00047899"/>
    </source>
</evidence>
<keyword evidence="8" id="KW-0430">Lectin</keyword>
<organism evidence="24 25">
    <name type="scientific">Eragrostis curvula</name>
    <name type="common">weeping love grass</name>
    <dbReference type="NCBI Taxonomy" id="38414"/>
    <lineage>
        <taxon>Eukaryota</taxon>
        <taxon>Viridiplantae</taxon>
        <taxon>Streptophyta</taxon>
        <taxon>Embryophyta</taxon>
        <taxon>Tracheophyta</taxon>
        <taxon>Spermatophyta</taxon>
        <taxon>Magnoliopsida</taxon>
        <taxon>Liliopsida</taxon>
        <taxon>Poales</taxon>
        <taxon>Poaceae</taxon>
        <taxon>PACMAD clade</taxon>
        <taxon>Chloridoideae</taxon>
        <taxon>Eragrostideae</taxon>
        <taxon>Eragrostidinae</taxon>
        <taxon>Eragrostis</taxon>
    </lineage>
</organism>
<evidence type="ECO:0000256" key="18">
    <source>
        <dbReference type="ARBA" id="ARBA00048679"/>
    </source>
</evidence>
<dbReference type="PANTHER" id="PTHR47976:SF77">
    <property type="entry name" value="RECEPTOR-LIKE SERINE_THREONINE-PROTEIN KINASE"/>
    <property type="match status" value="1"/>
</dbReference>
<evidence type="ECO:0000256" key="12">
    <source>
        <dbReference type="ARBA" id="ARBA00022989"/>
    </source>
</evidence>
<keyword evidence="10" id="KW-0418">Kinase</keyword>
<evidence type="ECO:0000256" key="16">
    <source>
        <dbReference type="ARBA" id="ARBA00023180"/>
    </source>
</evidence>
<comment type="caution">
    <text evidence="24">The sequence shown here is derived from an EMBL/GenBank/DDBJ whole genome shotgun (WGS) entry which is preliminary data.</text>
</comment>
<dbReference type="SUPFAM" id="SSF56112">
    <property type="entry name" value="Protein kinase-like (PK-like)"/>
    <property type="match status" value="1"/>
</dbReference>
<evidence type="ECO:0000256" key="10">
    <source>
        <dbReference type="ARBA" id="ARBA00022777"/>
    </source>
</evidence>
<dbReference type="FunFam" id="3.30.200.20:FF:000059">
    <property type="entry name" value="S-receptor-like serine/threonine-protein kinase"/>
    <property type="match status" value="1"/>
</dbReference>
<feature type="domain" description="Protein kinase" evidence="22">
    <location>
        <begin position="489"/>
        <end position="786"/>
    </location>
</feature>
<sequence length="816" mass="90733">MAMYPTPLLSFVFLALFLPAAAVARTSLTAGDTLTPPNYITSPSGDFAFGFRSLDSNVSNSYLLAIWFRFHGPVVWFATDADSSSAVLATTRSTLSLAASGQLSLDNSLWNPYTDQIQNYGSFLVLQDNGNLQFVGVDSTTVVWESFQHPTDTLLPGQLMLPGTHLQSRATDMDVSLPGRFSFVVQNDGNIVMYMRDLPGAGPTNAYWSTGTCCVDDGNTTLFFDAKSAGHLYYVLTDGSKHNLTTPQLLLSTTRLYQHARLDPDGIFRVYIIPKNTTGNVAWDVVDMFPRGGCQTVTTSIHGMCGPSSYCIYRTDIKRLDCECPSGYVFFDAQFRHKGCIPAFIQDSCDGKSHASEFKLVELLNTNWASTIYYQRHQSITEEYCRGLCLNNCLCAAALFDGNSCSEAIMLTTGWQTNDTTMRTLIKVRTKRPPLRILPYVVIAGLSTLLLVSTCVLVVHCYVTKRNNARKNYLSARVFTRKELYRATNGFSKLLGQGGFGKVYHGIVKSLQPADVAVKELKSGDEYAETEFENEVQSIGRIHHKNLVRMIGYCKEGAHRMLVFEFMPRGSLGDFLFQSSERPPWSWRAEAAVSIARGLEYLHYGCTTQIIHCDIKPENILLDDKYAPKITDFGIARLLGDNKVKQTITHVRGTLGYLAPEWFISSERKVDTKVDVFSFGVMLLEMICCKRCPDQGRLRRDDDGDNIGSDNDDDDLGVPATLRAWVEDMLRGGNTEHIVQGDDNALQDLQRVERFARIAIWCVQVDPSTRPTMRSVVWMMEGTAAVGPLPDPPRARDDFSAILSASSDSCDHSSVE</sequence>
<dbReference type="InterPro" id="IPR024171">
    <property type="entry name" value="SRK-like_kinase"/>
</dbReference>
<keyword evidence="11 19" id="KW-0067">ATP-binding</keyword>
<evidence type="ECO:0000256" key="11">
    <source>
        <dbReference type="ARBA" id="ARBA00022840"/>
    </source>
</evidence>
<evidence type="ECO:0000256" key="7">
    <source>
        <dbReference type="ARBA" id="ARBA00022729"/>
    </source>
</evidence>
<dbReference type="Pfam" id="PF00069">
    <property type="entry name" value="Pkinase"/>
    <property type="match status" value="1"/>
</dbReference>
<dbReference type="SUPFAM" id="SSF51110">
    <property type="entry name" value="alpha-D-mannose-specific plant lectins"/>
    <property type="match status" value="1"/>
</dbReference>
<dbReference type="GO" id="GO:0030246">
    <property type="term" value="F:carbohydrate binding"/>
    <property type="evidence" value="ECO:0007669"/>
    <property type="project" value="UniProtKB-KW"/>
</dbReference>
<dbReference type="SMART" id="SM00220">
    <property type="entry name" value="S_TKc"/>
    <property type="match status" value="1"/>
</dbReference>
<dbReference type="PROSITE" id="PS00108">
    <property type="entry name" value="PROTEIN_KINASE_ST"/>
    <property type="match status" value="1"/>
</dbReference>
<evidence type="ECO:0000256" key="14">
    <source>
        <dbReference type="ARBA" id="ARBA00023157"/>
    </source>
</evidence>
<dbReference type="FunFam" id="1.10.510.10:FF:000384">
    <property type="entry name" value="G-type lectin S-receptor-like serine/threonine-protein kinase"/>
    <property type="match status" value="1"/>
</dbReference>
<keyword evidence="7 21" id="KW-0732">Signal</keyword>
<dbReference type="GO" id="GO:0016020">
    <property type="term" value="C:membrane"/>
    <property type="evidence" value="ECO:0007669"/>
    <property type="project" value="UniProtKB-SubCell"/>
</dbReference>
<keyword evidence="6 20" id="KW-0812">Transmembrane</keyword>
<evidence type="ECO:0000259" key="23">
    <source>
        <dbReference type="PROSITE" id="PS50927"/>
    </source>
</evidence>
<keyword evidence="16" id="KW-0325">Glycoprotein</keyword>
<dbReference type="PROSITE" id="PS00107">
    <property type="entry name" value="PROTEIN_KINASE_ATP"/>
    <property type="match status" value="1"/>
</dbReference>
<dbReference type="InterPro" id="IPR000719">
    <property type="entry name" value="Prot_kinase_dom"/>
</dbReference>
<dbReference type="Pfam" id="PF01453">
    <property type="entry name" value="B_lectin"/>
    <property type="match status" value="1"/>
</dbReference>
<comment type="subcellular location">
    <subcellularLocation>
        <location evidence="1">Membrane</location>
        <topology evidence="1">Single-pass type I membrane protein</topology>
    </subcellularLocation>
</comment>
<evidence type="ECO:0000256" key="15">
    <source>
        <dbReference type="ARBA" id="ARBA00023170"/>
    </source>
</evidence>
<evidence type="ECO:0000256" key="8">
    <source>
        <dbReference type="ARBA" id="ARBA00022734"/>
    </source>
</evidence>
<dbReference type="InterPro" id="IPR051343">
    <property type="entry name" value="G-type_lectin_kinases/EP1-like"/>
</dbReference>
<evidence type="ECO:0000256" key="5">
    <source>
        <dbReference type="ARBA" id="ARBA00022679"/>
    </source>
</evidence>
<dbReference type="PIRSF" id="PIRSF000641">
    <property type="entry name" value="SRK"/>
    <property type="match status" value="1"/>
</dbReference>
<feature type="domain" description="Bulb-type lectin" evidence="23">
    <location>
        <begin position="25"/>
        <end position="147"/>
    </location>
</feature>
<dbReference type="EC" id="2.7.11.1" evidence="2"/>
<proteinExistence type="predicted"/>
<evidence type="ECO:0000256" key="6">
    <source>
        <dbReference type="ARBA" id="ARBA00022692"/>
    </source>
</evidence>
<feature type="binding site" evidence="19">
    <location>
        <position position="519"/>
    </location>
    <ligand>
        <name>ATP</name>
        <dbReference type="ChEBI" id="CHEBI:30616"/>
    </ligand>
</feature>
<dbReference type="GO" id="GO:0005524">
    <property type="term" value="F:ATP binding"/>
    <property type="evidence" value="ECO:0007669"/>
    <property type="project" value="UniProtKB-UniRule"/>
</dbReference>
<evidence type="ECO:0000256" key="9">
    <source>
        <dbReference type="ARBA" id="ARBA00022741"/>
    </source>
</evidence>
<keyword evidence="3" id="KW-0723">Serine/threonine-protein kinase</keyword>
<evidence type="ECO:0000256" key="19">
    <source>
        <dbReference type="PROSITE-ProRule" id="PRU10141"/>
    </source>
</evidence>
<keyword evidence="4" id="KW-0245">EGF-like domain</keyword>